<dbReference type="SMART" id="SM00418">
    <property type="entry name" value="HTH_ARSR"/>
    <property type="match status" value="1"/>
</dbReference>
<protein>
    <submittedName>
        <fullName evidence="5">Helix-turn-helix domain-containing protein</fullName>
    </submittedName>
</protein>
<dbReference type="CDD" id="cd00090">
    <property type="entry name" value="HTH_ARSR"/>
    <property type="match status" value="1"/>
</dbReference>
<keyword evidence="6" id="KW-1185">Reference proteome</keyword>
<evidence type="ECO:0000259" key="4">
    <source>
        <dbReference type="PROSITE" id="PS50987"/>
    </source>
</evidence>
<keyword evidence="2" id="KW-0238">DNA-binding</keyword>
<reference evidence="5 6" key="1">
    <citation type="submission" date="2023-03" db="EMBL/GenBank/DDBJ databases">
        <title>Bacillus Genome Sequencing.</title>
        <authorList>
            <person name="Dunlap C."/>
        </authorList>
    </citation>
    <scope>NUCLEOTIDE SEQUENCE [LARGE SCALE GENOMIC DNA]</scope>
    <source>
        <strain evidence="5 6">BD-525</strain>
    </source>
</reference>
<dbReference type="PROSITE" id="PS50987">
    <property type="entry name" value="HTH_ARSR_2"/>
    <property type="match status" value="1"/>
</dbReference>
<keyword evidence="3" id="KW-0804">Transcription</keyword>
<dbReference type="InterPro" id="IPR001845">
    <property type="entry name" value="HTH_ArsR_DNA-bd_dom"/>
</dbReference>
<dbReference type="PANTHER" id="PTHR33154">
    <property type="entry name" value="TRANSCRIPTIONAL REGULATOR, ARSR FAMILY"/>
    <property type="match status" value="1"/>
</dbReference>
<sequence>MKLLFHPDRADIHLSTVLNALSDPIRLLIVSELYQAGERPCGEINVPVVKSTASHHIKTLRESGIVQVRPHGTQRIVALRAEDLNLRFPGLLASILEAFEHSEEKSKLLNPDS</sequence>
<organism evidence="5 6">
    <name type="scientific">Paenibacillus dokdonensis</name>
    <dbReference type="NCBI Taxonomy" id="2567944"/>
    <lineage>
        <taxon>Bacteria</taxon>
        <taxon>Bacillati</taxon>
        <taxon>Bacillota</taxon>
        <taxon>Bacilli</taxon>
        <taxon>Bacillales</taxon>
        <taxon>Paenibacillaceae</taxon>
        <taxon>Paenibacillus</taxon>
    </lineage>
</organism>
<evidence type="ECO:0000313" key="6">
    <source>
        <dbReference type="Proteomes" id="UP001344632"/>
    </source>
</evidence>
<name>A0ABU6GJA5_9BACL</name>
<evidence type="ECO:0000313" key="5">
    <source>
        <dbReference type="EMBL" id="MEC0239820.1"/>
    </source>
</evidence>
<keyword evidence="1" id="KW-0805">Transcription regulation</keyword>
<evidence type="ECO:0000256" key="2">
    <source>
        <dbReference type="ARBA" id="ARBA00023125"/>
    </source>
</evidence>
<dbReference type="InterPro" id="IPR051081">
    <property type="entry name" value="HTH_MetalResp_TranReg"/>
</dbReference>
<comment type="caution">
    <text evidence="5">The sequence shown here is derived from an EMBL/GenBank/DDBJ whole genome shotgun (WGS) entry which is preliminary data.</text>
</comment>
<dbReference type="PANTHER" id="PTHR33154:SF12">
    <property type="entry name" value="TRANSCRIPTIONAL REGULATORY PROTEIN"/>
    <property type="match status" value="1"/>
</dbReference>
<evidence type="ECO:0000256" key="3">
    <source>
        <dbReference type="ARBA" id="ARBA00023163"/>
    </source>
</evidence>
<dbReference type="RefSeq" id="WP_326087077.1">
    <property type="nucleotide sequence ID" value="NZ_JARLKZ010000005.1"/>
</dbReference>
<gene>
    <name evidence="5" type="ORF">P4H66_08110</name>
</gene>
<proteinExistence type="predicted"/>
<dbReference type="InterPro" id="IPR011991">
    <property type="entry name" value="ArsR-like_HTH"/>
</dbReference>
<dbReference type="InterPro" id="IPR036388">
    <property type="entry name" value="WH-like_DNA-bd_sf"/>
</dbReference>
<dbReference type="InterPro" id="IPR036390">
    <property type="entry name" value="WH_DNA-bd_sf"/>
</dbReference>
<dbReference type="Pfam" id="PF01022">
    <property type="entry name" value="HTH_5"/>
    <property type="match status" value="1"/>
</dbReference>
<dbReference type="Proteomes" id="UP001344632">
    <property type="component" value="Unassembled WGS sequence"/>
</dbReference>
<dbReference type="SUPFAM" id="SSF46785">
    <property type="entry name" value="Winged helix' DNA-binding domain"/>
    <property type="match status" value="1"/>
</dbReference>
<accession>A0ABU6GJA5</accession>
<dbReference type="EMBL" id="JARLKZ010000005">
    <property type="protein sequence ID" value="MEC0239820.1"/>
    <property type="molecule type" value="Genomic_DNA"/>
</dbReference>
<dbReference type="PRINTS" id="PR00778">
    <property type="entry name" value="HTHARSR"/>
</dbReference>
<evidence type="ECO:0000256" key="1">
    <source>
        <dbReference type="ARBA" id="ARBA00023015"/>
    </source>
</evidence>
<feature type="domain" description="HTH arsR-type" evidence="4">
    <location>
        <begin position="6"/>
        <end position="103"/>
    </location>
</feature>
<dbReference type="Gene3D" id="1.10.10.10">
    <property type="entry name" value="Winged helix-like DNA-binding domain superfamily/Winged helix DNA-binding domain"/>
    <property type="match status" value="1"/>
</dbReference>